<dbReference type="InterPro" id="IPR020846">
    <property type="entry name" value="MFS_dom"/>
</dbReference>
<gene>
    <name evidence="10" type="ORF">AC578_9307</name>
</gene>
<feature type="domain" description="Major facilitator superfamily (MFS) profile" evidence="9">
    <location>
        <begin position="122"/>
        <end position="611"/>
    </location>
</feature>
<evidence type="ECO:0000256" key="2">
    <source>
        <dbReference type="ARBA" id="ARBA00010992"/>
    </source>
</evidence>
<comment type="subcellular location">
    <subcellularLocation>
        <location evidence="1">Membrane</location>
        <topology evidence="1">Multi-pass membrane protein</topology>
    </subcellularLocation>
</comment>
<dbReference type="PROSITE" id="PS50850">
    <property type="entry name" value="MFS"/>
    <property type="match status" value="1"/>
</dbReference>
<comment type="caution">
    <text evidence="10">The sequence shown here is derived from an EMBL/GenBank/DDBJ whole genome shotgun (WGS) entry which is preliminary data.</text>
</comment>
<dbReference type="OrthoDB" id="6339427at2759"/>
<organism evidence="10 11">
    <name type="scientific">Pseudocercospora eumusae</name>
    <dbReference type="NCBI Taxonomy" id="321146"/>
    <lineage>
        <taxon>Eukaryota</taxon>
        <taxon>Fungi</taxon>
        <taxon>Dikarya</taxon>
        <taxon>Ascomycota</taxon>
        <taxon>Pezizomycotina</taxon>
        <taxon>Dothideomycetes</taxon>
        <taxon>Dothideomycetidae</taxon>
        <taxon>Mycosphaerellales</taxon>
        <taxon>Mycosphaerellaceae</taxon>
        <taxon>Pseudocercospora</taxon>
    </lineage>
</organism>
<dbReference type="InterPro" id="IPR036259">
    <property type="entry name" value="MFS_trans_sf"/>
</dbReference>
<dbReference type="Gene3D" id="1.20.1250.20">
    <property type="entry name" value="MFS general substrate transporter like domains"/>
    <property type="match status" value="1"/>
</dbReference>
<evidence type="ECO:0000259" key="9">
    <source>
        <dbReference type="PROSITE" id="PS50850"/>
    </source>
</evidence>
<dbReference type="EMBL" id="LFZN01000025">
    <property type="protein sequence ID" value="KXT03909.1"/>
    <property type="molecule type" value="Genomic_DNA"/>
</dbReference>
<dbReference type="InterPro" id="IPR003663">
    <property type="entry name" value="Sugar/inositol_transpt"/>
</dbReference>
<keyword evidence="5 8" id="KW-1133">Transmembrane helix</keyword>
<sequence length="685" mass="76020">MADLQEPSGPRRRIGEEEDAESIIDDDSILDAPDHIFDDNDACLIDNPLIRLKPDEVESKCRQFVKNYGLKNQEQIFVKAGKILRDPEAWESVPSLTDEEKEALDNEVRHGFWKQPKELQVAIVTLCVAAVVQGWNQTAANGANLNWPRQLGLSVPDGCDPTGRDAWIFAIVNAAPYFAASLVGCWLSDPFNEYFLGRRPPICLSALLILASMIGSALCDTWRQLLACRVILGIGMGLKASVVPVFAAELAPAHIRGSLVMNWQIMDALGIFLGFTANLAVSQTGQDAWRWQTASSVLPTIVLLTLIFVCSDSPRFLMKRGPNKYPTAYKSLLNLRGHPILAAKELLYTHYQMEVEKRFVTGSSSKSKAPPDDSEPPRFIAPARSVNYWQKLGQLFRNKRIRRATVAAVVCMLSQQLCGVNVLALYSSNLFCDRGGGGGGGGLERRSSDSNVNAEEFLTPLFLSWGVGLINFLFAFPAYWLIDRRGRRWLLLIALPFMALSMMAAAVSYAIPSGHSAHVPVIAFFTYLFMVFYSFSMGPVPFTLSAEVFPLENRVVGMSFAVFCNLFGLGLLTLFVPIMTVNIGHGGLLGIFAGFNVVAFVLVFFLVRETSGATLGAGSLTFMSLEELNYVFGVSTKKHAIYQLKEVVPWIWRYYVRRDKNCPDSPPQLYSWNDARQTRKTESTD</sequence>
<dbReference type="GO" id="GO:0022857">
    <property type="term" value="F:transmembrane transporter activity"/>
    <property type="evidence" value="ECO:0007669"/>
    <property type="project" value="InterPro"/>
</dbReference>
<dbReference type="InterPro" id="IPR050814">
    <property type="entry name" value="Myo-inositol_Transporter"/>
</dbReference>
<feature type="transmembrane region" description="Helical" evidence="8">
    <location>
        <begin position="555"/>
        <end position="576"/>
    </location>
</feature>
<dbReference type="AlphaFoldDB" id="A0A139HNF7"/>
<dbReference type="GO" id="GO:0015798">
    <property type="term" value="P:myo-inositol transport"/>
    <property type="evidence" value="ECO:0007669"/>
    <property type="project" value="UniProtKB-ARBA"/>
</dbReference>
<dbReference type="PROSITE" id="PS00217">
    <property type="entry name" value="SUGAR_TRANSPORT_2"/>
    <property type="match status" value="1"/>
</dbReference>
<evidence type="ECO:0000256" key="3">
    <source>
        <dbReference type="ARBA" id="ARBA00022448"/>
    </source>
</evidence>
<feature type="transmembrane region" description="Helical" evidence="8">
    <location>
        <begin position="293"/>
        <end position="310"/>
    </location>
</feature>
<dbReference type="PANTHER" id="PTHR48020:SF40">
    <property type="entry name" value="MAJOR FACILITATOR SUPERFAMILY (MFS) PROFILE DOMAIN-CONTAINING PROTEIN"/>
    <property type="match status" value="1"/>
</dbReference>
<feature type="transmembrane region" description="Helical" evidence="8">
    <location>
        <begin position="200"/>
        <end position="218"/>
    </location>
</feature>
<feature type="transmembrane region" description="Helical" evidence="8">
    <location>
        <begin position="404"/>
        <end position="426"/>
    </location>
</feature>
<dbReference type="GO" id="GO:0015791">
    <property type="term" value="P:polyol transmembrane transport"/>
    <property type="evidence" value="ECO:0007669"/>
    <property type="project" value="UniProtKB-ARBA"/>
</dbReference>
<keyword evidence="4 8" id="KW-0812">Transmembrane</keyword>
<feature type="transmembrane region" description="Helical" evidence="8">
    <location>
        <begin position="166"/>
        <end position="188"/>
    </location>
</feature>
<feature type="transmembrane region" description="Helical" evidence="8">
    <location>
        <begin position="517"/>
        <end position="535"/>
    </location>
</feature>
<feature type="transmembrane region" description="Helical" evidence="8">
    <location>
        <begin position="230"/>
        <end position="251"/>
    </location>
</feature>
<feature type="region of interest" description="Disordered" evidence="7">
    <location>
        <begin position="1"/>
        <end position="22"/>
    </location>
</feature>
<dbReference type="Proteomes" id="UP000070133">
    <property type="component" value="Unassembled WGS sequence"/>
</dbReference>
<dbReference type="InterPro" id="IPR005828">
    <property type="entry name" value="MFS_sugar_transport-like"/>
</dbReference>
<dbReference type="SUPFAM" id="SSF103473">
    <property type="entry name" value="MFS general substrate transporter"/>
    <property type="match status" value="1"/>
</dbReference>
<feature type="transmembrane region" description="Helical" evidence="8">
    <location>
        <begin position="263"/>
        <end position="281"/>
    </location>
</feature>
<evidence type="ECO:0000313" key="11">
    <source>
        <dbReference type="Proteomes" id="UP000070133"/>
    </source>
</evidence>
<evidence type="ECO:0000256" key="6">
    <source>
        <dbReference type="ARBA" id="ARBA00023136"/>
    </source>
</evidence>
<reference evidence="10 11" key="1">
    <citation type="submission" date="2015-07" db="EMBL/GenBank/DDBJ databases">
        <title>Comparative genomics of the Sigatoka disease complex on banana suggests a link between parallel evolutionary changes in Pseudocercospora fijiensis and Pseudocercospora eumusae and increased virulence on the banana host.</title>
        <authorList>
            <person name="Chang T.-C."/>
            <person name="Salvucci A."/>
            <person name="Crous P.W."/>
            <person name="Stergiopoulos I."/>
        </authorList>
    </citation>
    <scope>NUCLEOTIDE SEQUENCE [LARGE SCALE GENOMIC DNA]</scope>
    <source>
        <strain evidence="10 11">CBS 114824</strain>
    </source>
</reference>
<feature type="transmembrane region" description="Helical" evidence="8">
    <location>
        <begin position="462"/>
        <end position="482"/>
    </location>
</feature>
<evidence type="ECO:0000256" key="1">
    <source>
        <dbReference type="ARBA" id="ARBA00004141"/>
    </source>
</evidence>
<dbReference type="Pfam" id="PF00083">
    <property type="entry name" value="Sugar_tr"/>
    <property type="match status" value="1"/>
</dbReference>
<keyword evidence="11" id="KW-1185">Reference proteome</keyword>
<keyword evidence="3" id="KW-0813">Transport</keyword>
<dbReference type="PANTHER" id="PTHR48020">
    <property type="entry name" value="PROTON MYO-INOSITOL COTRANSPORTER"/>
    <property type="match status" value="1"/>
</dbReference>
<evidence type="ECO:0000256" key="5">
    <source>
        <dbReference type="ARBA" id="ARBA00022989"/>
    </source>
</evidence>
<dbReference type="PRINTS" id="PR00171">
    <property type="entry name" value="SUGRTRNSPORT"/>
</dbReference>
<name>A0A139HNF7_9PEZI</name>
<dbReference type="InterPro" id="IPR005829">
    <property type="entry name" value="Sugar_transporter_CS"/>
</dbReference>
<comment type="similarity">
    <text evidence="2">Belongs to the major facilitator superfamily. Sugar transporter (TC 2.A.1.1) family.</text>
</comment>
<protein>
    <recommendedName>
        <fullName evidence="9">Major facilitator superfamily (MFS) profile domain-containing protein</fullName>
    </recommendedName>
</protein>
<dbReference type="GO" id="GO:0016020">
    <property type="term" value="C:membrane"/>
    <property type="evidence" value="ECO:0007669"/>
    <property type="project" value="UniProtKB-SubCell"/>
</dbReference>
<keyword evidence="6 8" id="KW-0472">Membrane</keyword>
<dbReference type="FunFam" id="1.20.1250.20:FF:000474">
    <property type="entry name" value="Sugar transporter, putative"/>
    <property type="match status" value="1"/>
</dbReference>
<feature type="transmembrane region" description="Helical" evidence="8">
    <location>
        <begin position="588"/>
        <end position="607"/>
    </location>
</feature>
<proteinExistence type="inferred from homology"/>
<feature type="transmembrane region" description="Helical" evidence="8">
    <location>
        <begin position="489"/>
        <end position="511"/>
    </location>
</feature>
<accession>A0A139HNF7</accession>
<evidence type="ECO:0000313" key="10">
    <source>
        <dbReference type="EMBL" id="KXT03909.1"/>
    </source>
</evidence>
<evidence type="ECO:0000256" key="8">
    <source>
        <dbReference type="SAM" id="Phobius"/>
    </source>
</evidence>
<evidence type="ECO:0000256" key="4">
    <source>
        <dbReference type="ARBA" id="ARBA00022692"/>
    </source>
</evidence>
<evidence type="ECO:0000256" key="7">
    <source>
        <dbReference type="SAM" id="MobiDB-lite"/>
    </source>
</evidence>